<proteinExistence type="predicted"/>
<dbReference type="AlphaFoldDB" id="A0A3B0WAP7"/>
<accession>A0A3B0WAP7</accession>
<sequence>MTYKQLTIEERYQIKAYLKTKMNPKEISIALGGCPEQVCIYLERHRKVKLMIRTQALQQATSHKPQATSHKPIF</sequence>
<evidence type="ECO:0008006" key="2">
    <source>
        <dbReference type="Google" id="ProtNLM"/>
    </source>
</evidence>
<dbReference type="EMBL" id="UOFC01000099">
    <property type="protein sequence ID" value="VAW46399.1"/>
    <property type="molecule type" value="Genomic_DNA"/>
</dbReference>
<organism evidence="1">
    <name type="scientific">hydrothermal vent metagenome</name>
    <dbReference type="NCBI Taxonomy" id="652676"/>
    <lineage>
        <taxon>unclassified sequences</taxon>
        <taxon>metagenomes</taxon>
        <taxon>ecological metagenomes</taxon>
    </lineage>
</organism>
<protein>
    <recommendedName>
        <fullName evidence="2">Transposase IS30-like HTH domain-containing protein</fullName>
    </recommendedName>
</protein>
<gene>
    <name evidence="1" type="ORF">MNBD_GAMMA03-258</name>
</gene>
<name>A0A3B0WAP7_9ZZZZ</name>
<reference evidence="1" key="1">
    <citation type="submission" date="2018-06" db="EMBL/GenBank/DDBJ databases">
        <authorList>
            <person name="Zhirakovskaya E."/>
        </authorList>
    </citation>
    <scope>NUCLEOTIDE SEQUENCE</scope>
</reference>
<evidence type="ECO:0000313" key="1">
    <source>
        <dbReference type="EMBL" id="VAW46399.1"/>
    </source>
</evidence>